<dbReference type="PANTHER" id="PTHR12420">
    <property type="entry name" value="PHD FINGER PROTEIN"/>
    <property type="match status" value="1"/>
</dbReference>
<dbReference type="HOGENOM" id="CLU_055746_0_0_1"/>
<keyword evidence="4" id="KW-0479">Metal-binding</keyword>
<evidence type="ECO:0000256" key="7">
    <source>
        <dbReference type="ARBA" id="ARBA00022833"/>
    </source>
</evidence>
<keyword evidence="6" id="KW-0833">Ubl conjugation pathway</keyword>
<dbReference type="InterPro" id="IPR001841">
    <property type="entry name" value="Znf_RING"/>
</dbReference>
<dbReference type="InterPro" id="IPR034732">
    <property type="entry name" value="EPHD"/>
</dbReference>
<dbReference type="PANTHER" id="PTHR12420:SF42">
    <property type="entry name" value="G2_M PHASE-SPECIFIC E3 UBIQUITIN-PROTEIN LIGASE"/>
    <property type="match status" value="1"/>
</dbReference>
<reference evidence="11 12" key="1">
    <citation type="journal article" date="2013" name="Nature">
        <title>Insights into bilaterian evolution from three spiralian genomes.</title>
        <authorList>
            <person name="Simakov O."/>
            <person name="Marletaz F."/>
            <person name="Cho S.J."/>
            <person name="Edsinger-Gonzales E."/>
            <person name="Havlak P."/>
            <person name="Hellsten U."/>
            <person name="Kuo D.H."/>
            <person name="Larsson T."/>
            <person name="Lv J."/>
            <person name="Arendt D."/>
            <person name="Savage R."/>
            <person name="Osoegawa K."/>
            <person name="de Jong P."/>
            <person name="Grimwood J."/>
            <person name="Chapman J.A."/>
            <person name="Shapiro H."/>
            <person name="Aerts A."/>
            <person name="Otillar R.P."/>
            <person name="Terry A.Y."/>
            <person name="Boore J.L."/>
            <person name="Grigoriev I.V."/>
            <person name="Lindberg D.R."/>
            <person name="Seaver E.C."/>
            <person name="Weisblat D.A."/>
            <person name="Putnam N.H."/>
            <person name="Rokhsar D.S."/>
        </authorList>
    </citation>
    <scope>NUCLEOTIDE SEQUENCE [LARGE SCALE GENOMIC DNA]</scope>
</reference>
<evidence type="ECO:0000259" key="10">
    <source>
        <dbReference type="PROSITE" id="PS51805"/>
    </source>
</evidence>
<keyword evidence="3" id="KW-0808">Transferase</keyword>
<evidence type="ECO:0000256" key="1">
    <source>
        <dbReference type="ARBA" id="ARBA00004123"/>
    </source>
</evidence>
<proteinExistence type="predicted"/>
<gene>
    <name evidence="11" type="ORF">LOTGIDRAFT_107623</name>
</gene>
<dbReference type="Gene3D" id="3.30.40.10">
    <property type="entry name" value="Zinc/RING finger domain, C3HC4 (zinc finger)"/>
    <property type="match status" value="2"/>
</dbReference>
<dbReference type="Proteomes" id="UP000030746">
    <property type="component" value="Unassembled WGS sequence"/>
</dbReference>
<accession>V3Z4N7</accession>
<evidence type="ECO:0000256" key="8">
    <source>
        <dbReference type="PROSITE-ProRule" id="PRU00175"/>
    </source>
</evidence>
<feature type="domain" description="PHD-type" evidence="10">
    <location>
        <begin position="1"/>
        <end position="114"/>
    </location>
</feature>
<evidence type="ECO:0000313" key="11">
    <source>
        <dbReference type="EMBL" id="ESO85653.1"/>
    </source>
</evidence>
<evidence type="ECO:0000256" key="6">
    <source>
        <dbReference type="ARBA" id="ARBA00022786"/>
    </source>
</evidence>
<comment type="subcellular location">
    <subcellularLocation>
        <location evidence="1">Nucleus</location>
    </subcellularLocation>
</comment>
<dbReference type="SUPFAM" id="SSF57903">
    <property type="entry name" value="FYVE/PHD zinc finger"/>
    <property type="match status" value="1"/>
</dbReference>
<dbReference type="STRING" id="225164.V3Z4N7"/>
<dbReference type="GO" id="GO:0005634">
    <property type="term" value="C:nucleus"/>
    <property type="evidence" value="ECO:0007669"/>
    <property type="project" value="TreeGrafter"/>
</dbReference>
<dbReference type="InterPro" id="IPR011011">
    <property type="entry name" value="Znf_FYVE_PHD"/>
</dbReference>
<evidence type="ECO:0000256" key="3">
    <source>
        <dbReference type="ARBA" id="ARBA00022679"/>
    </source>
</evidence>
<protein>
    <recommendedName>
        <fullName evidence="13">PHD-type domain-containing protein</fullName>
    </recommendedName>
</protein>
<evidence type="ECO:0008006" key="13">
    <source>
        <dbReference type="Google" id="ProtNLM"/>
    </source>
</evidence>
<evidence type="ECO:0000259" key="9">
    <source>
        <dbReference type="PROSITE" id="PS50089"/>
    </source>
</evidence>
<dbReference type="InterPro" id="IPR001965">
    <property type="entry name" value="Znf_PHD"/>
</dbReference>
<comment type="pathway">
    <text evidence="2">Protein modification; protein ubiquitination.</text>
</comment>
<feature type="domain" description="RING-type" evidence="9">
    <location>
        <begin position="131"/>
        <end position="180"/>
    </location>
</feature>
<dbReference type="InterPro" id="IPR013083">
    <property type="entry name" value="Znf_RING/FYVE/PHD"/>
</dbReference>
<dbReference type="PROSITE" id="PS50089">
    <property type="entry name" value="ZF_RING_2"/>
    <property type="match status" value="1"/>
</dbReference>
<name>V3Z4N7_LOTGI</name>
<dbReference type="Pfam" id="PF13771">
    <property type="entry name" value="zf-HC5HC2H"/>
    <property type="match status" value="1"/>
</dbReference>
<dbReference type="AlphaFoldDB" id="V3Z4N7"/>
<organism evidence="11 12">
    <name type="scientific">Lottia gigantea</name>
    <name type="common">Giant owl limpet</name>
    <dbReference type="NCBI Taxonomy" id="225164"/>
    <lineage>
        <taxon>Eukaryota</taxon>
        <taxon>Metazoa</taxon>
        <taxon>Spiralia</taxon>
        <taxon>Lophotrochozoa</taxon>
        <taxon>Mollusca</taxon>
        <taxon>Gastropoda</taxon>
        <taxon>Patellogastropoda</taxon>
        <taxon>Lottioidea</taxon>
        <taxon>Lottiidae</taxon>
        <taxon>Lottia</taxon>
    </lineage>
</organism>
<dbReference type="InterPro" id="IPR051188">
    <property type="entry name" value="PHD-type_Zinc_Finger"/>
</dbReference>
<dbReference type="RefSeq" id="XP_009063892.1">
    <property type="nucleotide sequence ID" value="XM_009065644.1"/>
</dbReference>
<evidence type="ECO:0000313" key="12">
    <source>
        <dbReference type="Proteomes" id="UP000030746"/>
    </source>
</evidence>
<dbReference type="OMA" id="MCAVEAR"/>
<keyword evidence="7" id="KW-0862">Zinc</keyword>
<dbReference type="CTD" id="20230245"/>
<dbReference type="EMBL" id="KB203274">
    <property type="protein sequence ID" value="ESO85653.1"/>
    <property type="molecule type" value="Genomic_DNA"/>
</dbReference>
<keyword evidence="12" id="KW-1185">Reference proteome</keyword>
<dbReference type="OrthoDB" id="512616at2759"/>
<evidence type="ECO:0000256" key="5">
    <source>
        <dbReference type="ARBA" id="ARBA00022771"/>
    </source>
</evidence>
<evidence type="ECO:0000256" key="4">
    <source>
        <dbReference type="ARBA" id="ARBA00022723"/>
    </source>
</evidence>
<dbReference type="KEGG" id="lgi:LOTGIDRAFT_107623"/>
<dbReference type="GO" id="GO:0008270">
    <property type="term" value="F:zinc ion binding"/>
    <property type="evidence" value="ECO:0007669"/>
    <property type="project" value="UniProtKB-KW"/>
</dbReference>
<dbReference type="GeneID" id="20230245"/>
<keyword evidence="5 8" id="KW-0863">Zinc-finger</keyword>
<dbReference type="SMART" id="SM00249">
    <property type="entry name" value="PHD"/>
    <property type="match status" value="2"/>
</dbReference>
<dbReference type="InterPro" id="IPR042013">
    <property type="entry name" value="PHF7/G2E3_ePHD"/>
</dbReference>
<evidence type="ECO:0000256" key="2">
    <source>
        <dbReference type="ARBA" id="ARBA00004906"/>
    </source>
</evidence>
<feature type="non-terminal residue" evidence="11">
    <location>
        <position position="1"/>
    </location>
</feature>
<dbReference type="CDD" id="cd15669">
    <property type="entry name" value="ePHD_PHF7_G2E3_like"/>
    <property type="match status" value="1"/>
</dbReference>
<dbReference type="PROSITE" id="PS51805">
    <property type="entry name" value="EPHD"/>
    <property type="match status" value="1"/>
</dbReference>
<sequence>CCFCLSYKDKEEEYGKLIKKNGFIVHYFCLLFSSALCQRGRTDKEGIYGFLSKDIDKELARGSRLKCDYCKNPGATIGCVVTSCRRKFHFVCGKENGSLHQFYDTFRSFCPDHRPEQSYVYDNRSKKTATCPICMSTVPARCSVDTLKSNCCKNSWFHRSCIQRYGLSAGLHFFKCPMCNDVDKFQKEMLEFGIYIPDQDAAWEKEPNAFNELLERHNVCDAEHCKCPHGRNDSPGG</sequence>
<dbReference type="SMART" id="SM00184">
    <property type="entry name" value="RING"/>
    <property type="match status" value="2"/>
</dbReference>